<dbReference type="InterPro" id="IPR051165">
    <property type="entry name" value="Multifunctional_ANK_Repeat"/>
</dbReference>
<feature type="compositionally biased region" description="Polar residues" evidence="4">
    <location>
        <begin position="20"/>
        <end position="35"/>
    </location>
</feature>
<dbReference type="InterPro" id="IPR036770">
    <property type="entry name" value="Ankyrin_rpt-contain_sf"/>
</dbReference>
<keyword evidence="1" id="KW-0677">Repeat</keyword>
<accession>A0A8H4RKH5</accession>
<keyword evidence="2 3" id="KW-0040">ANK repeat</keyword>
<sequence>MATASQWSPLHEPPVPATRRPNTSPTPYIRPSTPSLESSLNNIDHSRTYFIQLCERNAIAAIDELLTRIPNPVLQLGENATTPALVACIEASHLSLFEKLLWYGFPFEERYHKVGKAAVCWAAKNGGDVRILDLMEQFGWDVGKLNFFHPPALNHLSTTKWLIDRGASVNTRSTFNFSLIELASRSAPFSVISFLVEHGADLKEQGVIGLAAMGHNFGAPNRLEVVSYLLDAGAEIDAIAEKSWDYYGATKNGLEIAIEGGKSDMVELLLKRGAHPNMKNGETPIDPGKCKTH</sequence>
<keyword evidence="6" id="KW-1185">Reference proteome</keyword>
<dbReference type="SUPFAM" id="SSF48403">
    <property type="entry name" value="Ankyrin repeat"/>
    <property type="match status" value="1"/>
</dbReference>
<proteinExistence type="predicted"/>
<gene>
    <name evidence="5" type="ORF">G7Y89_g6852</name>
</gene>
<evidence type="ECO:0000256" key="4">
    <source>
        <dbReference type="SAM" id="MobiDB-lite"/>
    </source>
</evidence>
<feature type="repeat" description="ANK" evidence="3">
    <location>
        <begin position="249"/>
        <end position="281"/>
    </location>
</feature>
<dbReference type="Pfam" id="PF13857">
    <property type="entry name" value="Ank_5"/>
    <property type="match status" value="1"/>
</dbReference>
<comment type="caution">
    <text evidence="5">The sequence shown here is derived from an EMBL/GenBank/DDBJ whole genome shotgun (WGS) entry which is preliminary data.</text>
</comment>
<dbReference type="Gene3D" id="1.25.40.20">
    <property type="entry name" value="Ankyrin repeat-containing domain"/>
    <property type="match status" value="2"/>
</dbReference>
<dbReference type="AlphaFoldDB" id="A0A8H4RKH5"/>
<dbReference type="PANTHER" id="PTHR24123">
    <property type="entry name" value="ANKYRIN REPEAT-CONTAINING"/>
    <property type="match status" value="1"/>
</dbReference>
<evidence type="ECO:0000256" key="3">
    <source>
        <dbReference type="PROSITE-ProRule" id="PRU00023"/>
    </source>
</evidence>
<evidence type="ECO:0000313" key="6">
    <source>
        <dbReference type="Proteomes" id="UP000566819"/>
    </source>
</evidence>
<dbReference type="PANTHER" id="PTHR24123:SF33">
    <property type="entry name" value="PROTEIN HOS4"/>
    <property type="match status" value="1"/>
</dbReference>
<evidence type="ECO:0008006" key="7">
    <source>
        <dbReference type="Google" id="ProtNLM"/>
    </source>
</evidence>
<dbReference type="Proteomes" id="UP000566819">
    <property type="component" value="Unassembled WGS sequence"/>
</dbReference>
<dbReference type="EMBL" id="JAAMPI010000459">
    <property type="protein sequence ID" value="KAF4631283.1"/>
    <property type="molecule type" value="Genomic_DNA"/>
</dbReference>
<evidence type="ECO:0000313" key="5">
    <source>
        <dbReference type="EMBL" id="KAF4631283.1"/>
    </source>
</evidence>
<name>A0A8H4RKH5_9HELO</name>
<dbReference type="SMART" id="SM00248">
    <property type="entry name" value="ANK"/>
    <property type="match status" value="5"/>
</dbReference>
<dbReference type="InterPro" id="IPR002110">
    <property type="entry name" value="Ankyrin_rpt"/>
</dbReference>
<evidence type="ECO:0000256" key="2">
    <source>
        <dbReference type="ARBA" id="ARBA00023043"/>
    </source>
</evidence>
<protein>
    <recommendedName>
        <fullName evidence="7">Ankyrin</fullName>
    </recommendedName>
</protein>
<dbReference type="PROSITE" id="PS50088">
    <property type="entry name" value="ANK_REPEAT"/>
    <property type="match status" value="1"/>
</dbReference>
<dbReference type="OrthoDB" id="194358at2759"/>
<evidence type="ECO:0000256" key="1">
    <source>
        <dbReference type="ARBA" id="ARBA00022737"/>
    </source>
</evidence>
<feature type="region of interest" description="Disordered" evidence="4">
    <location>
        <begin position="1"/>
        <end position="35"/>
    </location>
</feature>
<reference evidence="5 6" key="1">
    <citation type="submission" date="2020-03" db="EMBL/GenBank/DDBJ databases">
        <title>Draft Genome Sequence of Cudoniella acicularis.</title>
        <authorList>
            <person name="Buettner E."/>
            <person name="Kellner H."/>
        </authorList>
    </citation>
    <scope>NUCLEOTIDE SEQUENCE [LARGE SCALE GENOMIC DNA]</scope>
    <source>
        <strain evidence="5 6">DSM 108380</strain>
    </source>
</reference>
<organism evidence="5 6">
    <name type="scientific">Cudoniella acicularis</name>
    <dbReference type="NCBI Taxonomy" id="354080"/>
    <lineage>
        <taxon>Eukaryota</taxon>
        <taxon>Fungi</taxon>
        <taxon>Dikarya</taxon>
        <taxon>Ascomycota</taxon>
        <taxon>Pezizomycotina</taxon>
        <taxon>Leotiomycetes</taxon>
        <taxon>Helotiales</taxon>
        <taxon>Tricladiaceae</taxon>
        <taxon>Cudoniella</taxon>
    </lineage>
</organism>